<feature type="region of interest" description="Disordered" evidence="1">
    <location>
        <begin position="1768"/>
        <end position="1805"/>
    </location>
</feature>
<feature type="compositionally biased region" description="Basic and acidic residues" evidence="1">
    <location>
        <begin position="1647"/>
        <end position="1676"/>
    </location>
</feature>
<feature type="region of interest" description="Disordered" evidence="1">
    <location>
        <begin position="1970"/>
        <end position="2028"/>
    </location>
</feature>
<feature type="compositionally biased region" description="Basic and acidic residues" evidence="1">
    <location>
        <begin position="1144"/>
        <end position="1158"/>
    </location>
</feature>
<protein>
    <submittedName>
        <fullName evidence="2">Uncharacterized protein</fullName>
    </submittedName>
</protein>
<feature type="region of interest" description="Disordered" evidence="1">
    <location>
        <begin position="596"/>
        <end position="621"/>
    </location>
</feature>
<feature type="compositionally biased region" description="Low complexity" evidence="1">
    <location>
        <begin position="1308"/>
        <end position="1317"/>
    </location>
</feature>
<feature type="compositionally biased region" description="Acidic residues" evidence="1">
    <location>
        <begin position="1159"/>
        <end position="1170"/>
    </location>
</feature>
<keyword evidence="3" id="KW-1185">Reference proteome</keyword>
<evidence type="ECO:0000313" key="2">
    <source>
        <dbReference type="EMBL" id="EUD67679.1"/>
    </source>
</evidence>
<name>W7AF69_9APIC</name>
<feature type="region of interest" description="Disordered" evidence="1">
    <location>
        <begin position="1082"/>
        <end position="1230"/>
    </location>
</feature>
<feature type="compositionally biased region" description="Polar residues" evidence="1">
    <location>
        <begin position="1286"/>
        <end position="1301"/>
    </location>
</feature>
<proteinExistence type="predicted"/>
<feature type="compositionally biased region" description="Polar residues" evidence="1">
    <location>
        <begin position="922"/>
        <end position="934"/>
    </location>
</feature>
<feature type="region of interest" description="Disordered" evidence="1">
    <location>
        <begin position="2046"/>
        <end position="2073"/>
    </location>
</feature>
<feature type="compositionally biased region" description="Polar residues" evidence="1">
    <location>
        <begin position="1082"/>
        <end position="1097"/>
    </location>
</feature>
<feature type="compositionally biased region" description="Polar residues" evidence="1">
    <location>
        <begin position="1214"/>
        <end position="1224"/>
    </location>
</feature>
<feature type="compositionally biased region" description="Basic and acidic residues" evidence="1">
    <location>
        <begin position="133"/>
        <end position="144"/>
    </location>
</feature>
<feature type="region of interest" description="Disordered" evidence="1">
    <location>
        <begin position="857"/>
        <end position="935"/>
    </location>
</feature>
<feature type="region of interest" description="Disordered" evidence="1">
    <location>
        <begin position="104"/>
        <end position="169"/>
    </location>
</feature>
<feature type="compositionally biased region" description="Polar residues" evidence="1">
    <location>
        <begin position="2014"/>
        <end position="2028"/>
    </location>
</feature>
<dbReference type="Proteomes" id="UP000030640">
    <property type="component" value="Unassembled WGS sequence"/>
</dbReference>
<evidence type="ECO:0000256" key="1">
    <source>
        <dbReference type="SAM" id="MobiDB-lite"/>
    </source>
</evidence>
<feature type="region of interest" description="Disordered" evidence="1">
    <location>
        <begin position="1621"/>
        <end position="1676"/>
    </location>
</feature>
<feature type="compositionally biased region" description="Basic and acidic residues" evidence="1">
    <location>
        <begin position="1172"/>
        <end position="1197"/>
    </location>
</feature>
<feature type="compositionally biased region" description="Low complexity" evidence="1">
    <location>
        <begin position="1126"/>
        <end position="1138"/>
    </location>
</feature>
<dbReference type="OrthoDB" id="378857at2759"/>
<feature type="compositionally biased region" description="Basic and acidic residues" evidence="1">
    <location>
        <begin position="909"/>
        <end position="920"/>
    </location>
</feature>
<gene>
    <name evidence="2" type="ORF">C922_01864</name>
</gene>
<reference evidence="2 3" key="1">
    <citation type="submission" date="2013-02" db="EMBL/GenBank/DDBJ databases">
        <title>The Genome Sequence of Plasmodium inui San Antonio 1.</title>
        <authorList>
            <consortium name="The Broad Institute Genome Sequencing Platform"/>
            <consortium name="The Broad Institute Genome Sequencing Center for Infectious Disease"/>
            <person name="Neafsey D."/>
            <person name="Cheeseman I."/>
            <person name="Volkman S."/>
            <person name="Adams J."/>
            <person name="Walker B."/>
            <person name="Young S.K."/>
            <person name="Zeng Q."/>
            <person name="Gargeya S."/>
            <person name="Fitzgerald M."/>
            <person name="Haas B."/>
            <person name="Abouelleil A."/>
            <person name="Alvarado L."/>
            <person name="Arachchi H.M."/>
            <person name="Berlin A.M."/>
            <person name="Chapman S.B."/>
            <person name="Dewar J."/>
            <person name="Goldberg J."/>
            <person name="Griggs A."/>
            <person name="Gujja S."/>
            <person name="Hansen M."/>
            <person name="Howarth C."/>
            <person name="Imamovic A."/>
            <person name="Larimer J."/>
            <person name="McCowan C."/>
            <person name="Murphy C."/>
            <person name="Neiman D."/>
            <person name="Pearson M."/>
            <person name="Priest M."/>
            <person name="Roberts A."/>
            <person name="Saif S."/>
            <person name="Shea T."/>
            <person name="Sisk P."/>
            <person name="Sykes S."/>
            <person name="Wortman J."/>
            <person name="Nusbaum C."/>
            <person name="Birren B."/>
        </authorList>
    </citation>
    <scope>NUCLEOTIDE SEQUENCE [LARGE SCALE GENOMIC DNA]</scope>
    <source>
        <strain evidence="2 3">San Antonio 1</strain>
    </source>
</reference>
<feature type="compositionally biased region" description="Basic and acidic residues" evidence="1">
    <location>
        <begin position="1098"/>
        <end position="1108"/>
    </location>
</feature>
<feature type="compositionally biased region" description="Basic and acidic residues" evidence="1">
    <location>
        <begin position="799"/>
        <end position="810"/>
    </location>
</feature>
<feature type="compositionally biased region" description="Basic residues" evidence="1">
    <location>
        <begin position="884"/>
        <end position="894"/>
    </location>
</feature>
<accession>W7AF69</accession>
<dbReference type="EMBL" id="KI965465">
    <property type="protein sequence ID" value="EUD67679.1"/>
    <property type="molecule type" value="Genomic_DNA"/>
</dbReference>
<organism evidence="2 3">
    <name type="scientific">Plasmodium inui San Antonio 1</name>
    <dbReference type="NCBI Taxonomy" id="1237626"/>
    <lineage>
        <taxon>Eukaryota</taxon>
        <taxon>Sar</taxon>
        <taxon>Alveolata</taxon>
        <taxon>Apicomplexa</taxon>
        <taxon>Aconoidasida</taxon>
        <taxon>Haemosporida</taxon>
        <taxon>Plasmodiidae</taxon>
        <taxon>Plasmodium</taxon>
        <taxon>Plasmodium (Plasmodium)</taxon>
    </lineage>
</organism>
<feature type="compositionally biased region" description="Basic and acidic residues" evidence="1">
    <location>
        <begin position="1771"/>
        <end position="1795"/>
    </location>
</feature>
<dbReference type="VEuPathDB" id="PlasmoDB:C922_01864"/>
<evidence type="ECO:0000313" key="3">
    <source>
        <dbReference type="Proteomes" id="UP000030640"/>
    </source>
</evidence>
<sequence>MNSAKNQMVPVMLEMQTAQMTPVNGTTNNAQLRVGKADINNIYLDILNIHDSIVNHLETIVIHVYNMVEKSLRCSSREDCCRELHTGGDPLLSGSSDGCINVTNDEQSESAGGGVVSSSNGTMHTEGKQPCTHVDRNSHVKIEPAEGNSSGRSEHANVGHGRMPNNEMDRLVNSSEKGMTNRTQEERTNNSVNKYMHGEYHEREENIPSINTGKELKCSNELAKMKSNYDEPVEVVINKMEPEATKCEKFYGENTHKGDNPDVEEVIKENKLNLRKNIILLELLKYVMVHSNNSQGHFYRDKIVNPQMGGNNDMHKLRGNFDFLKMNLNSDESICCDQNFCNVNFSSVNIKYLNIISYYMDFLSPFNKFHKEKPMGEKKLAQRCVDGDVDGRVDGDADGQLEERAQLTLVRKKLDDIALNYDDLVEDILKNNNVNGFTESYLYALKDRILQGEFPLPGATGMHGGDAERPSRILLSGLKRQPGGLVTHGMSRPNGDVHSGSYVGGTSIGSGTVLARHVPYSHFAHAIERVSERPNGDFLRSVNPFPGGNAQEGEVPNWGPANGTMTSIASVAHTPRGNNPFGKKAVHHNSFVPKGYTFTNGRGPFHKGRKKNGDEGRNGEESLNAYDNIMCESTQSYHHLYNNNDIGGTFNHVSSTDMNYAHAIGGPPAAGIKHLVKQISKEHAKNSKNPIRDDTVMNYDHYSATTMYGQESNLILEDKYNQNGNDHYEQYYKGGYAGGREGLTSYPGNFKNGIKMESKKEHFLERSEIVTYTGHNYSNDTNNGNAWGNHHVGTLHAQGRDHYDANDPRRLPPRRIIPNEGESQDGGFAPPSERNIKNGTKLKCVDGVEAWQRDAEGREHLGEAKNGEKEEDNVHNLENSNNTHHSHHSNHSHPSHAQSGNREARRHHGGDSRRDAEKTHSTVRSNKYDSSYNTNDKHFFSATPSFNRGANWDRIPSPNDDGAYAHGLNTKSGNHHSGGALKRTMFDGRFNMHMKGAEQMDNAFLNRGDKDSSMGKMPTSSLVELHHKNGEDILGTQFYHYLSRSNSLNSYNRPSRFSFYVHSLRDGLPTWDAQNHSSCSNGGTNYASAKNSQSNDESNGRHNNDTDGRGSNNSGGYSQSGGAGNNGISRSNDSGSNDNDGDDDKNGEHRNRGKKDYYDEKEDEEDENENQNDGRGKDQCADHANKDILQDGGEKRTSNQFNMNPDVCEGAQHNEANQSNSQNLVDDPNAHSRRNERMESFLENHQMMESSINEAKYEGHGNSSGGPNRAGVSQRIGVAGGAINVDTVSSQPNRSNRANRTSQHRKPSQPNQPNQPSLLDSPLLANSCNFIPFGGQVSFPHPANYGHYGGFDNFGNYGGYSNIGDRNYGGYSNCGNFFSSYSNGRDDREVARSALTHSIAETSEGRSRVLPRDEVRIRTGAGSPMGTNNQVKFHNQENNWMSNGMNSRANNPINNPMSNEMYAPHTDADKNGGERNRPNCKPSMVNMAEKNESMEHDLINFTNSAYVDIHKIIQNDDLLKNELSGLEESLQVANAATKGSKKNASKYNSNELEILMMYDSCKNMLKSCSMLRSEELKNADGDEYLVNETCIPPNVLTNNDMMSDSLNADIEKIIDIMSTNMQAKGKDKKRKLSSMSSPPNDRTFPNGEKKPEYMGEKSNSKKMPRNSEDKRKKYQKMDIRTLNKNVQKNKEVCKNCYIHYDNSKSSYILTFINRKQKKQRKLFPVNPNEKDEAYVIQIMNYIEKLKDQEKIFGISKNDEMGGEEANVYRSEGGKTDADRRNYDKDQPVQEKHMASERYAGGNVPKKNEMCSNNLNLLNEKMNNFLSGINDQLYMDPQMNFIPDHLPFIQNVGANPNVSHVNIYDDVNAPSGVDYMNFNLVNDGNSFENMHLMNPCTNSVQNVNPFFKLHSKKGDFSTRMNGQYVGDIVGNAMDNIVGGEVNTGGQNVHVGVATDMNNNSANCSNVGSGMNSLGGRRGNKLACNLSGGSHNRSSNKRSSHSRSSHNRGNRNPNSQNPGNHSGNTPFAPNVYENTMMQQVMKNVIYPGDNNQAMNHQKGPSSGNPTNSNDQFSPMNMFTNANFSNYNQSNMPNSCENEMMHNYNSVMNDYGSSMLVESNYDSNRATAGGHTMQHE</sequence>
<feature type="region of interest" description="Disordered" evidence="1">
    <location>
        <begin position="799"/>
        <end position="841"/>
    </location>
</feature>
<feature type="compositionally biased region" description="Basic residues" evidence="1">
    <location>
        <begin position="1992"/>
        <end position="2007"/>
    </location>
</feature>
<feature type="compositionally biased region" description="Polar residues" evidence="1">
    <location>
        <begin position="2047"/>
        <end position="2073"/>
    </location>
</feature>
<feature type="compositionally biased region" description="Basic and acidic residues" evidence="1">
    <location>
        <begin position="857"/>
        <end position="875"/>
    </location>
</feature>
<feature type="region of interest" description="Disordered" evidence="1">
    <location>
        <begin position="1284"/>
        <end position="1321"/>
    </location>
</feature>
<dbReference type="GeneID" id="20037138"/>
<feature type="compositionally biased region" description="Basic and acidic residues" evidence="1">
    <location>
        <begin position="611"/>
        <end position="620"/>
    </location>
</feature>
<dbReference type="RefSeq" id="XP_008815689.1">
    <property type="nucleotide sequence ID" value="XM_008817467.1"/>
</dbReference>